<accession>A0ABV3Z7J9</accession>
<proteinExistence type="predicted"/>
<keyword evidence="2" id="KW-1185">Reference proteome</keyword>
<dbReference type="EMBL" id="JBEHZE010000004">
    <property type="protein sequence ID" value="MEX6634795.1"/>
    <property type="molecule type" value="Genomic_DNA"/>
</dbReference>
<reference evidence="1 2" key="1">
    <citation type="submission" date="2024-05" db="EMBL/GenBank/DDBJ databases">
        <title>Three bacterial strains, DH-69, EH-24, and ECK-19 isolated from coastal sediments.</title>
        <authorList>
            <person name="Ye Y.-Q."/>
            <person name="Du Z.-J."/>
        </authorList>
    </citation>
    <scope>NUCLEOTIDE SEQUENCE [LARGE SCALE GENOMIC DNA]</scope>
    <source>
        <strain evidence="1 2">ECK-19</strain>
    </source>
</reference>
<protein>
    <submittedName>
        <fullName evidence="1">Uncharacterized protein</fullName>
    </submittedName>
</protein>
<evidence type="ECO:0000313" key="1">
    <source>
        <dbReference type="EMBL" id="MEX6634795.1"/>
    </source>
</evidence>
<sequence length="186" mass="21258">MTIDRSSNIFETYFFSKIGLENLTATQLFDMVKSGHLQYDHDDSIQFAVRSVKDDVGNIFWAVEVLIANSIKLIRKRPPFFEFYEGVDVPQAFRWSALKGYMDAQRNGIPFLLIEGETGSPTWKDSDTHRIVPIGSEAALIEKLKEKPTTLPITDYTSHNLGVIDARDLSRPFNHTTYHPAKHWPV</sequence>
<organism evidence="1 2">
    <name type="scientific">Hyphococcus lacteus</name>
    <dbReference type="NCBI Taxonomy" id="3143536"/>
    <lineage>
        <taxon>Bacteria</taxon>
        <taxon>Pseudomonadati</taxon>
        <taxon>Pseudomonadota</taxon>
        <taxon>Alphaproteobacteria</taxon>
        <taxon>Parvularculales</taxon>
        <taxon>Parvularculaceae</taxon>
        <taxon>Hyphococcus</taxon>
    </lineage>
</organism>
<evidence type="ECO:0000313" key="2">
    <source>
        <dbReference type="Proteomes" id="UP001560685"/>
    </source>
</evidence>
<gene>
    <name evidence="1" type="ORF">ABFZ84_14685</name>
</gene>
<dbReference type="Proteomes" id="UP001560685">
    <property type="component" value="Unassembled WGS sequence"/>
</dbReference>
<name>A0ABV3Z7J9_9PROT</name>
<comment type="caution">
    <text evidence="1">The sequence shown here is derived from an EMBL/GenBank/DDBJ whole genome shotgun (WGS) entry which is preliminary data.</text>
</comment>
<dbReference type="RefSeq" id="WP_369314842.1">
    <property type="nucleotide sequence ID" value="NZ_JBEHZE010000004.1"/>
</dbReference>